<dbReference type="InterPro" id="IPR039538">
    <property type="entry name" value="BetI_C"/>
</dbReference>
<dbReference type="Gene3D" id="1.10.357.10">
    <property type="entry name" value="Tetracycline Repressor, domain 2"/>
    <property type="match status" value="1"/>
</dbReference>
<evidence type="ECO:0000313" key="3">
    <source>
        <dbReference type="Proteomes" id="UP000791080"/>
    </source>
</evidence>
<evidence type="ECO:0000259" key="1">
    <source>
        <dbReference type="Pfam" id="PF13977"/>
    </source>
</evidence>
<proteinExistence type="predicted"/>
<name>A0ABT1JBJ4_ACTCY</name>
<reference evidence="2 3" key="1">
    <citation type="submission" date="2013-07" db="EMBL/GenBank/DDBJ databases">
        <authorList>
            <consortium name="DOE Joint Genome Institute"/>
            <person name="Reeve W."/>
            <person name="Huntemann M."/>
            <person name="Han J."/>
            <person name="Chen A."/>
            <person name="Kyrpides N."/>
            <person name="Mavromatis K."/>
            <person name="Markowitz V."/>
            <person name="Palaniappan K."/>
            <person name="Ivanova N."/>
            <person name="Schaumberg A."/>
            <person name="Pati A."/>
            <person name="Liolios K."/>
            <person name="Nordberg H.P."/>
            <person name="Cantor M.N."/>
            <person name="Hua S.X."/>
            <person name="Woyke T."/>
        </authorList>
    </citation>
    <scope>NUCLEOTIDE SEQUENCE [LARGE SCALE GENOMIC DNA]</scope>
    <source>
        <strain evidence="2 3">DSM 43889</strain>
    </source>
</reference>
<dbReference type="EMBL" id="AUBJ02000001">
    <property type="protein sequence ID" value="MCP2329867.1"/>
    <property type="molecule type" value="Genomic_DNA"/>
</dbReference>
<dbReference type="InterPro" id="IPR036271">
    <property type="entry name" value="Tet_transcr_reg_TetR-rel_C_sf"/>
</dbReference>
<keyword evidence="3" id="KW-1185">Reference proteome</keyword>
<accession>A0ABT1JBJ4</accession>
<comment type="caution">
    <text evidence="2">The sequence shown here is derived from an EMBL/GenBank/DDBJ whole genome shotgun (WGS) entry which is preliminary data.</text>
</comment>
<dbReference type="RefSeq" id="WP_245588779.1">
    <property type="nucleotide sequence ID" value="NZ_AUBJ02000001.1"/>
</dbReference>
<evidence type="ECO:0000313" key="2">
    <source>
        <dbReference type="EMBL" id="MCP2329867.1"/>
    </source>
</evidence>
<organism evidence="2 3">
    <name type="scientific">Actinoalloteichus caeruleus DSM 43889</name>
    <dbReference type="NCBI Taxonomy" id="1120930"/>
    <lineage>
        <taxon>Bacteria</taxon>
        <taxon>Bacillati</taxon>
        <taxon>Actinomycetota</taxon>
        <taxon>Actinomycetes</taxon>
        <taxon>Pseudonocardiales</taxon>
        <taxon>Pseudonocardiaceae</taxon>
        <taxon>Actinoalloteichus</taxon>
        <taxon>Actinoalloteichus cyanogriseus</taxon>
    </lineage>
</organism>
<feature type="domain" description="BetI-type transcriptional repressor C-terminal" evidence="1">
    <location>
        <begin position="4"/>
        <end position="38"/>
    </location>
</feature>
<protein>
    <submittedName>
        <fullName evidence="2">Transcriptional repressor</fullName>
    </submittedName>
</protein>
<reference evidence="2 3" key="2">
    <citation type="submission" date="2022-06" db="EMBL/GenBank/DDBJ databases">
        <title>Genomic Encyclopedia of Type Strains, Phase I: the one thousand microbial genomes (KMG-I) project.</title>
        <authorList>
            <person name="Kyrpides N."/>
        </authorList>
    </citation>
    <scope>NUCLEOTIDE SEQUENCE [LARGE SCALE GENOMIC DNA]</scope>
    <source>
        <strain evidence="2 3">DSM 43889</strain>
    </source>
</reference>
<dbReference type="SUPFAM" id="SSF48498">
    <property type="entry name" value="Tetracyclin repressor-like, C-terminal domain"/>
    <property type="match status" value="1"/>
</dbReference>
<dbReference type="Pfam" id="PF13977">
    <property type="entry name" value="TetR_C_6"/>
    <property type="match status" value="1"/>
</dbReference>
<dbReference type="Proteomes" id="UP000791080">
    <property type="component" value="Unassembled WGS sequence"/>
</dbReference>
<sequence>MHQVALIDGLALQWLRQAPPLTAEQARRHLHRIVETELRLRLTGD</sequence>
<gene>
    <name evidence="2" type="ORF">G443_000137</name>
</gene>